<protein>
    <submittedName>
        <fullName evidence="15">Cytochrome b</fullName>
    </submittedName>
</protein>
<dbReference type="EMBL" id="PSNW01000002">
    <property type="protein sequence ID" value="PPE75310.1"/>
    <property type="molecule type" value="Genomic_DNA"/>
</dbReference>
<dbReference type="GO" id="GO:0005886">
    <property type="term" value="C:plasma membrane"/>
    <property type="evidence" value="ECO:0007669"/>
    <property type="project" value="UniProtKB-SubCell"/>
</dbReference>
<evidence type="ECO:0000256" key="12">
    <source>
        <dbReference type="ARBA" id="ARBA00037975"/>
    </source>
</evidence>
<dbReference type="InterPro" id="IPR011577">
    <property type="entry name" value="Cyt_b561_bac/Ni-Hgenase"/>
</dbReference>
<evidence type="ECO:0000256" key="13">
    <source>
        <dbReference type="SAM" id="Phobius"/>
    </source>
</evidence>
<evidence type="ECO:0000256" key="8">
    <source>
        <dbReference type="ARBA" id="ARBA00022982"/>
    </source>
</evidence>
<dbReference type="AlphaFoldDB" id="A0A2S5TJY9"/>
<evidence type="ECO:0000256" key="5">
    <source>
        <dbReference type="ARBA" id="ARBA00022617"/>
    </source>
</evidence>
<feature type="transmembrane region" description="Helical" evidence="13">
    <location>
        <begin position="12"/>
        <end position="31"/>
    </location>
</feature>
<evidence type="ECO:0000256" key="2">
    <source>
        <dbReference type="ARBA" id="ARBA00004651"/>
    </source>
</evidence>
<feature type="domain" description="Cytochrome b561 bacterial/Ni-hydrogenase" evidence="14">
    <location>
        <begin position="4"/>
        <end position="174"/>
    </location>
</feature>
<gene>
    <name evidence="15" type="ORF">C3942_05345</name>
</gene>
<proteinExistence type="inferred from homology"/>
<evidence type="ECO:0000256" key="1">
    <source>
        <dbReference type="ARBA" id="ARBA00001970"/>
    </source>
</evidence>
<feature type="transmembrane region" description="Helical" evidence="13">
    <location>
        <begin position="141"/>
        <end position="158"/>
    </location>
</feature>
<evidence type="ECO:0000313" key="16">
    <source>
        <dbReference type="Proteomes" id="UP000238220"/>
    </source>
</evidence>
<name>A0A2S5TJY9_9GAMM</name>
<evidence type="ECO:0000256" key="3">
    <source>
        <dbReference type="ARBA" id="ARBA00022448"/>
    </source>
</evidence>
<dbReference type="PANTHER" id="PTHR30529:SF3">
    <property type="entry name" value="CYTOCHROME B561 HOMOLOG 1"/>
    <property type="match status" value="1"/>
</dbReference>
<keyword evidence="9 13" id="KW-1133">Transmembrane helix</keyword>
<dbReference type="GO" id="GO:0009055">
    <property type="term" value="F:electron transfer activity"/>
    <property type="evidence" value="ECO:0007669"/>
    <property type="project" value="InterPro"/>
</dbReference>
<keyword evidence="11 13" id="KW-0472">Membrane</keyword>
<dbReference type="PANTHER" id="PTHR30529">
    <property type="entry name" value="CYTOCHROME B561"/>
    <property type="match status" value="1"/>
</dbReference>
<evidence type="ECO:0000256" key="4">
    <source>
        <dbReference type="ARBA" id="ARBA00022475"/>
    </source>
</evidence>
<dbReference type="InterPro" id="IPR052168">
    <property type="entry name" value="Cytochrome_b561_oxidase"/>
</dbReference>
<dbReference type="Proteomes" id="UP000238220">
    <property type="component" value="Unassembled WGS sequence"/>
</dbReference>
<keyword evidence="5" id="KW-0349">Heme</keyword>
<sequence length="183" mass="20659">MPQRYGAIAQAGHWLTLLLIVGAFALGWIMGDMKMSPTRLKLFSYHKWIGVTVFGIAVLRILWRQWAKAPPLPPAMPAWERIGAHLSHWGLYALLLAIPLSGWLMSSAKGFQTVYLGQFPIPDLIGRDRELGKLLEEVHELLTTILLFVVGLHAAAALKHHYHDKDDVLTRMLPRWRNNGAAR</sequence>
<keyword evidence="3" id="KW-0813">Transport</keyword>
<evidence type="ECO:0000256" key="11">
    <source>
        <dbReference type="ARBA" id="ARBA00023136"/>
    </source>
</evidence>
<dbReference type="GO" id="GO:0020037">
    <property type="term" value="F:heme binding"/>
    <property type="evidence" value="ECO:0007669"/>
    <property type="project" value="TreeGrafter"/>
</dbReference>
<evidence type="ECO:0000259" key="14">
    <source>
        <dbReference type="Pfam" id="PF01292"/>
    </source>
</evidence>
<keyword evidence="7" id="KW-0479">Metal-binding</keyword>
<comment type="cofactor">
    <cofactor evidence="1">
        <name>heme b</name>
        <dbReference type="ChEBI" id="CHEBI:60344"/>
    </cofactor>
</comment>
<dbReference type="InterPro" id="IPR016174">
    <property type="entry name" value="Di-haem_cyt_TM"/>
</dbReference>
<dbReference type="OrthoDB" id="8589936at2"/>
<keyword evidence="4" id="KW-1003">Cell membrane</keyword>
<comment type="caution">
    <text evidence="15">The sequence shown here is derived from an EMBL/GenBank/DDBJ whole genome shotgun (WGS) entry which is preliminary data.</text>
</comment>
<comment type="subcellular location">
    <subcellularLocation>
        <location evidence="2">Cell membrane</location>
        <topology evidence="2">Multi-pass membrane protein</topology>
    </subcellularLocation>
</comment>
<comment type="similarity">
    <text evidence="12">Belongs to the cytochrome b561 family.</text>
</comment>
<dbReference type="SUPFAM" id="SSF81342">
    <property type="entry name" value="Transmembrane di-heme cytochromes"/>
    <property type="match status" value="1"/>
</dbReference>
<evidence type="ECO:0000313" key="15">
    <source>
        <dbReference type="EMBL" id="PPE75310.1"/>
    </source>
</evidence>
<evidence type="ECO:0000256" key="6">
    <source>
        <dbReference type="ARBA" id="ARBA00022692"/>
    </source>
</evidence>
<keyword evidence="8" id="KW-0249">Electron transport</keyword>
<keyword evidence="16" id="KW-1185">Reference proteome</keyword>
<evidence type="ECO:0000256" key="7">
    <source>
        <dbReference type="ARBA" id="ARBA00022723"/>
    </source>
</evidence>
<dbReference type="GO" id="GO:0022904">
    <property type="term" value="P:respiratory electron transport chain"/>
    <property type="evidence" value="ECO:0007669"/>
    <property type="project" value="InterPro"/>
</dbReference>
<organism evidence="15 16">
    <name type="scientific">Solimonas fluminis</name>
    <dbReference type="NCBI Taxonomy" id="2086571"/>
    <lineage>
        <taxon>Bacteria</taxon>
        <taxon>Pseudomonadati</taxon>
        <taxon>Pseudomonadota</taxon>
        <taxon>Gammaproteobacteria</taxon>
        <taxon>Nevskiales</taxon>
        <taxon>Nevskiaceae</taxon>
        <taxon>Solimonas</taxon>
    </lineage>
</organism>
<accession>A0A2S5TJY9</accession>
<keyword evidence="10" id="KW-0408">Iron</keyword>
<dbReference type="Pfam" id="PF01292">
    <property type="entry name" value="Ni_hydr_CYTB"/>
    <property type="match status" value="1"/>
</dbReference>
<feature type="transmembrane region" description="Helical" evidence="13">
    <location>
        <begin position="43"/>
        <end position="63"/>
    </location>
</feature>
<evidence type="ECO:0000256" key="10">
    <source>
        <dbReference type="ARBA" id="ARBA00023004"/>
    </source>
</evidence>
<feature type="transmembrane region" description="Helical" evidence="13">
    <location>
        <begin position="84"/>
        <end position="105"/>
    </location>
</feature>
<evidence type="ECO:0000256" key="9">
    <source>
        <dbReference type="ARBA" id="ARBA00022989"/>
    </source>
</evidence>
<dbReference type="GO" id="GO:0046872">
    <property type="term" value="F:metal ion binding"/>
    <property type="evidence" value="ECO:0007669"/>
    <property type="project" value="UniProtKB-KW"/>
</dbReference>
<keyword evidence="6 13" id="KW-0812">Transmembrane</keyword>
<reference evidence="15 16" key="1">
    <citation type="submission" date="2018-02" db="EMBL/GenBank/DDBJ databases">
        <title>Genome sequencing of Solimonas sp. HR-BB.</title>
        <authorList>
            <person name="Lee Y."/>
            <person name="Jeon C.O."/>
        </authorList>
    </citation>
    <scope>NUCLEOTIDE SEQUENCE [LARGE SCALE GENOMIC DNA]</scope>
    <source>
        <strain evidence="15 16">HR-BB</strain>
    </source>
</reference>